<dbReference type="Gene3D" id="2.40.110.10">
    <property type="entry name" value="Butyryl-CoA Dehydrogenase, subunit A, domain 2"/>
    <property type="match status" value="1"/>
</dbReference>
<dbReference type="SUPFAM" id="SSF47203">
    <property type="entry name" value="Acyl-CoA dehydrogenase C-terminal domain-like"/>
    <property type="match status" value="1"/>
</dbReference>
<evidence type="ECO:0000259" key="9">
    <source>
        <dbReference type="Pfam" id="PF02771"/>
    </source>
</evidence>
<dbReference type="InterPro" id="IPR009075">
    <property type="entry name" value="AcylCo_DH/oxidase_C"/>
</dbReference>
<comment type="caution">
    <text evidence="10">The sequence shown here is derived from an EMBL/GenBank/DDBJ whole genome shotgun (WGS) entry which is preliminary data.</text>
</comment>
<dbReference type="PANTHER" id="PTHR43884:SF12">
    <property type="entry name" value="ISOVALERYL-COA DEHYDROGENASE, MITOCHONDRIAL-RELATED"/>
    <property type="match status" value="1"/>
</dbReference>
<evidence type="ECO:0000256" key="5">
    <source>
        <dbReference type="RuleBase" id="RU362125"/>
    </source>
</evidence>
<dbReference type="InterPro" id="IPR046373">
    <property type="entry name" value="Acyl-CoA_Oxase/DH_mid-dom_sf"/>
</dbReference>
<dbReference type="Pfam" id="PF02770">
    <property type="entry name" value="Acyl-CoA_dh_M"/>
    <property type="match status" value="1"/>
</dbReference>
<organism evidence="10 11">
    <name type="scientific">Kitasatospora indigofera</name>
    <dbReference type="NCBI Taxonomy" id="67307"/>
    <lineage>
        <taxon>Bacteria</taxon>
        <taxon>Bacillati</taxon>
        <taxon>Actinomycetota</taxon>
        <taxon>Actinomycetes</taxon>
        <taxon>Kitasatosporales</taxon>
        <taxon>Streptomycetaceae</taxon>
        <taxon>Kitasatospora</taxon>
    </lineage>
</organism>
<evidence type="ECO:0000256" key="6">
    <source>
        <dbReference type="SAM" id="MobiDB-lite"/>
    </source>
</evidence>
<evidence type="ECO:0000313" key="11">
    <source>
        <dbReference type="Proteomes" id="UP000617734"/>
    </source>
</evidence>
<dbReference type="GO" id="GO:0050660">
    <property type="term" value="F:flavin adenine dinucleotide binding"/>
    <property type="evidence" value="ECO:0007669"/>
    <property type="project" value="InterPro"/>
</dbReference>
<comment type="similarity">
    <text evidence="2 5">Belongs to the acyl-CoA dehydrogenase family.</text>
</comment>
<reference evidence="10" key="1">
    <citation type="journal article" date="2014" name="Int. J. Syst. Evol. Microbiol.">
        <title>Complete genome sequence of Corynebacterium casei LMG S-19264T (=DSM 44701T), isolated from a smear-ripened cheese.</title>
        <authorList>
            <consortium name="US DOE Joint Genome Institute (JGI-PGF)"/>
            <person name="Walter F."/>
            <person name="Albersmeier A."/>
            <person name="Kalinowski J."/>
            <person name="Ruckert C."/>
        </authorList>
    </citation>
    <scope>NUCLEOTIDE SEQUENCE</scope>
    <source>
        <strain evidence="10">JCM 4646</strain>
    </source>
</reference>
<sequence length="415" mass="44132">MTTDRHADLRRTVREFARQEVAPRIAAMEHSQTVDSELAALIAAQGWLGATIDRSWGGMGAGQEAKTVIIEELARVSGAAGAIVQASQLGAAKIIHLGSPEQQRTWLPAIAAGDVLPTIAVTETVSGGHVLGMQSTARRTRNSWVLDGEKVFVGNSHVGGLHGVVLRTGNGPAGLTAFLVESDRPGVSVLPHSSALGLHGFSFGTVRFDRVKVPASAVVGDVGGGLAVAYSSSVLYGRPNLTAVALGLHRAVVERTVTEATTRTRYGAPLADLAVVQHKIGQMASRFAVARALAYEAVALLDRGESCDDELMAAKHQNVELLLDSVRQAMEIHAAAGLDARSEIARLMRDSWCINPPAGTGDIQVHRLAEQLLHPRRHLDWSQRLAGALRLPPHETWTRAPAGKDQVDALQTRTS</sequence>
<dbReference type="AlphaFoldDB" id="A0A919G6H5"/>
<dbReference type="InterPro" id="IPR009100">
    <property type="entry name" value="AcylCoA_DH/oxidase_NM_dom_sf"/>
</dbReference>
<keyword evidence="4 5" id="KW-0274">FAD</keyword>
<feature type="domain" description="Acyl-CoA oxidase/dehydrogenase middle" evidence="8">
    <location>
        <begin position="119"/>
        <end position="211"/>
    </location>
</feature>
<feature type="domain" description="Acyl-CoA dehydrogenase/oxidase C-terminal" evidence="7">
    <location>
        <begin position="223"/>
        <end position="373"/>
    </location>
</feature>
<dbReference type="InterPro" id="IPR006091">
    <property type="entry name" value="Acyl-CoA_Oxase/DH_mid-dom"/>
</dbReference>
<dbReference type="RefSeq" id="WP_229927801.1">
    <property type="nucleotide sequence ID" value="NZ_BNBO01000040.1"/>
</dbReference>
<dbReference type="PANTHER" id="PTHR43884">
    <property type="entry name" value="ACYL-COA DEHYDROGENASE"/>
    <property type="match status" value="1"/>
</dbReference>
<evidence type="ECO:0000256" key="1">
    <source>
        <dbReference type="ARBA" id="ARBA00001974"/>
    </source>
</evidence>
<dbReference type="InterPro" id="IPR037069">
    <property type="entry name" value="AcylCoA_DH/ox_N_sf"/>
</dbReference>
<evidence type="ECO:0000259" key="7">
    <source>
        <dbReference type="Pfam" id="PF00441"/>
    </source>
</evidence>
<name>A0A919G6H5_9ACTN</name>
<dbReference type="Pfam" id="PF00441">
    <property type="entry name" value="Acyl-CoA_dh_1"/>
    <property type="match status" value="1"/>
</dbReference>
<dbReference type="GO" id="GO:0003995">
    <property type="term" value="F:acyl-CoA dehydrogenase activity"/>
    <property type="evidence" value="ECO:0007669"/>
    <property type="project" value="TreeGrafter"/>
</dbReference>
<evidence type="ECO:0000313" key="10">
    <source>
        <dbReference type="EMBL" id="GHH78947.1"/>
    </source>
</evidence>
<dbReference type="InterPro" id="IPR036250">
    <property type="entry name" value="AcylCo_DH-like_C"/>
</dbReference>
<protein>
    <submittedName>
        <fullName evidence="10">Acyl-CoA dehydrogenase</fullName>
    </submittedName>
</protein>
<evidence type="ECO:0000256" key="3">
    <source>
        <dbReference type="ARBA" id="ARBA00022630"/>
    </source>
</evidence>
<evidence type="ECO:0000256" key="2">
    <source>
        <dbReference type="ARBA" id="ARBA00009347"/>
    </source>
</evidence>
<dbReference type="InterPro" id="IPR013786">
    <property type="entry name" value="AcylCoA_DH/ox_N"/>
</dbReference>
<dbReference type="Gene3D" id="1.20.140.10">
    <property type="entry name" value="Butyryl-CoA Dehydrogenase, subunit A, domain 3"/>
    <property type="match status" value="1"/>
</dbReference>
<keyword evidence="5" id="KW-0560">Oxidoreductase</keyword>
<feature type="region of interest" description="Disordered" evidence="6">
    <location>
        <begin position="395"/>
        <end position="415"/>
    </location>
</feature>
<keyword evidence="11" id="KW-1185">Reference proteome</keyword>
<dbReference type="Proteomes" id="UP000617734">
    <property type="component" value="Unassembled WGS sequence"/>
</dbReference>
<reference evidence="10" key="2">
    <citation type="submission" date="2020-09" db="EMBL/GenBank/DDBJ databases">
        <authorList>
            <person name="Sun Q."/>
            <person name="Ohkuma M."/>
        </authorList>
    </citation>
    <scope>NUCLEOTIDE SEQUENCE</scope>
    <source>
        <strain evidence="10">JCM 4646</strain>
    </source>
</reference>
<dbReference type="Pfam" id="PF02771">
    <property type="entry name" value="Acyl-CoA_dh_N"/>
    <property type="match status" value="1"/>
</dbReference>
<feature type="domain" description="Acyl-CoA dehydrogenase/oxidase N-terminal" evidence="9">
    <location>
        <begin position="3"/>
        <end position="114"/>
    </location>
</feature>
<accession>A0A919G6H5</accession>
<proteinExistence type="inferred from homology"/>
<evidence type="ECO:0000256" key="4">
    <source>
        <dbReference type="ARBA" id="ARBA00022827"/>
    </source>
</evidence>
<keyword evidence="3 5" id="KW-0285">Flavoprotein</keyword>
<dbReference type="GeneID" id="95355938"/>
<evidence type="ECO:0000259" key="8">
    <source>
        <dbReference type="Pfam" id="PF02770"/>
    </source>
</evidence>
<gene>
    <name evidence="10" type="ORF">GCM10018781_55820</name>
</gene>
<comment type="cofactor">
    <cofactor evidence="1 5">
        <name>FAD</name>
        <dbReference type="ChEBI" id="CHEBI:57692"/>
    </cofactor>
</comment>
<dbReference type="Gene3D" id="1.10.540.10">
    <property type="entry name" value="Acyl-CoA dehydrogenase/oxidase, N-terminal domain"/>
    <property type="match status" value="1"/>
</dbReference>
<dbReference type="SUPFAM" id="SSF56645">
    <property type="entry name" value="Acyl-CoA dehydrogenase NM domain-like"/>
    <property type="match status" value="1"/>
</dbReference>
<dbReference type="EMBL" id="BNBO01000040">
    <property type="protein sequence ID" value="GHH78947.1"/>
    <property type="molecule type" value="Genomic_DNA"/>
</dbReference>